<organism evidence="2 3">
    <name type="scientific">Dovyalis caffra</name>
    <dbReference type="NCBI Taxonomy" id="77055"/>
    <lineage>
        <taxon>Eukaryota</taxon>
        <taxon>Viridiplantae</taxon>
        <taxon>Streptophyta</taxon>
        <taxon>Embryophyta</taxon>
        <taxon>Tracheophyta</taxon>
        <taxon>Spermatophyta</taxon>
        <taxon>Magnoliopsida</taxon>
        <taxon>eudicotyledons</taxon>
        <taxon>Gunneridae</taxon>
        <taxon>Pentapetalae</taxon>
        <taxon>rosids</taxon>
        <taxon>fabids</taxon>
        <taxon>Malpighiales</taxon>
        <taxon>Salicaceae</taxon>
        <taxon>Flacourtieae</taxon>
        <taxon>Dovyalis</taxon>
    </lineage>
</organism>
<proteinExistence type="predicted"/>
<accession>A0AAV1QN26</accession>
<feature type="non-terminal residue" evidence="2">
    <location>
        <position position="107"/>
    </location>
</feature>
<sequence>MAKDTSLTFQGNKHTRKLKKNRGVNENPHKKEPKVLHGMEKAIRAIKSAKAQTSPFKTKLQENEYDHFQFEEIAFAQSFTGCGGKIFACKERNKQTNTPLLTPRIVN</sequence>
<name>A0AAV1QN26_9ROSI</name>
<dbReference type="Proteomes" id="UP001314170">
    <property type="component" value="Unassembled WGS sequence"/>
</dbReference>
<dbReference type="EMBL" id="CAWUPB010000058">
    <property type="protein sequence ID" value="CAK7323087.1"/>
    <property type="molecule type" value="Genomic_DNA"/>
</dbReference>
<reference evidence="2 3" key="1">
    <citation type="submission" date="2024-01" db="EMBL/GenBank/DDBJ databases">
        <authorList>
            <person name="Waweru B."/>
        </authorList>
    </citation>
    <scope>NUCLEOTIDE SEQUENCE [LARGE SCALE GENOMIC DNA]</scope>
</reference>
<evidence type="ECO:0000256" key="1">
    <source>
        <dbReference type="SAM" id="MobiDB-lite"/>
    </source>
</evidence>
<feature type="region of interest" description="Disordered" evidence="1">
    <location>
        <begin position="1"/>
        <end position="36"/>
    </location>
</feature>
<gene>
    <name evidence="2" type="ORF">DCAF_LOCUS703</name>
</gene>
<evidence type="ECO:0000313" key="3">
    <source>
        <dbReference type="Proteomes" id="UP001314170"/>
    </source>
</evidence>
<evidence type="ECO:0000313" key="2">
    <source>
        <dbReference type="EMBL" id="CAK7323087.1"/>
    </source>
</evidence>
<feature type="compositionally biased region" description="Basic and acidic residues" evidence="1">
    <location>
        <begin position="27"/>
        <end position="36"/>
    </location>
</feature>
<keyword evidence="3" id="KW-1185">Reference proteome</keyword>
<comment type="caution">
    <text evidence="2">The sequence shown here is derived from an EMBL/GenBank/DDBJ whole genome shotgun (WGS) entry which is preliminary data.</text>
</comment>
<feature type="compositionally biased region" description="Polar residues" evidence="1">
    <location>
        <begin position="1"/>
        <end position="12"/>
    </location>
</feature>
<dbReference type="AlphaFoldDB" id="A0AAV1QN26"/>
<feature type="compositionally biased region" description="Basic residues" evidence="1">
    <location>
        <begin position="13"/>
        <end position="22"/>
    </location>
</feature>
<protein>
    <submittedName>
        <fullName evidence="2">Uncharacterized protein</fullName>
    </submittedName>
</protein>